<reference evidence="2" key="1">
    <citation type="submission" date="2020-01" db="EMBL/GenBank/DDBJ databases">
        <title>Development of genomics and gene disruption for Polysphondylium violaceum indicates a role for the polyketide synthase stlB in stalk morphogenesis.</title>
        <authorList>
            <person name="Narita B."/>
            <person name="Kawabe Y."/>
            <person name="Kin K."/>
            <person name="Saito T."/>
            <person name="Gibbs R."/>
            <person name="Kuspa A."/>
            <person name="Muzny D."/>
            <person name="Queller D."/>
            <person name="Richards S."/>
            <person name="Strassman J."/>
            <person name="Sucgang R."/>
            <person name="Worley K."/>
            <person name="Schaap P."/>
        </authorList>
    </citation>
    <scope>NUCLEOTIDE SEQUENCE</scope>
    <source>
        <strain evidence="2">QSvi11</strain>
    </source>
</reference>
<dbReference type="InterPro" id="IPR051251">
    <property type="entry name" value="STK_FNIP-Repeat"/>
</dbReference>
<protein>
    <recommendedName>
        <fullName evidence="4">FNIP repeat-containing protein</fullName>
    </recommendedName>
</protein>
<dbReference type="InterPro" id="IPR008615">
    <property type="entry name" value="FNIP"/>
</dbReference>
<sequence length="516" mass="59075">MIESFYLIWRNLYIRSLIRNRVCKDVLLKVDKEYLEENRQYLALLTNRDKQDHNISIHFRGDVSDYLDIKKSNRDMINDADLKTQEDFNFNEIHDGVRKLRLTIKCPTASGMGQLPDSMMDLTLISDFDKDGYPPAPIIKHLFSNLPCKLQRLSLYNNDGCIQSTCVLPQSLTDLSYEEGYSGLKWLVVPPNKVYKNCTLDLDSVKSYQWLLENKFICNVNIQPRVVPRLKSHQLPSHVTDVNLDYGLVVPDLFLPHTVERLSFSTHGTPFSHITNLKLLHISGDYVIKLDKGVLPRSLESLCLCYNQPLELDVLPQTLTSFHLYRYNQPLRPNVLPPSLTYLALISFDQPLDANVLPRKLKILTLLNFNQPTFFANSLPVSLTRLYLDAFKGSFDQCQPLDNLNTLRIDSLVPSLSTLLANVKRLDLYVKTRISEPSGIACLFNTSIESLHLSATEKSTLYPNIFPPTIKYLSLNNVVIESDNVIPNNCRYLKSSDSDIDPKFIPQSARYLKSIQ</sequence>
<dbReference type="PANTHER" id="PTHR32134">
    <property type="entry name" value="FNIP REPEAT-CONTAINING PROTEIN"/>
    <property type="match status" value="1"/>
</dbReference>
<dbReference type="AlphaFoldDB" id="A0A8J4PZL4"/>
<keyword evidence="1" id="KW-0677">Repeat</keyword>
<dbReference type="EMBL" id="AJWJ01000044">
    <property type="protein sequence ID" value="KAF2076941.1"/>
    <property type="molecule type" value="Genomic_DNA"/>
</dbReference>
<organism evidence="2 3">
    <name type="scientific">Polysphondylium violaceum</name>
    <dbReference type="NCBI Taxonomy" id="133409"/>
    <lineage>
        <taxon>Eukaryota</taxon>
        <taxon>Amoebozoa</taxon>
        <taxon>Evosea</taxon>
        <taxon>Eumycetozoa</taxon>
        <taxon>Dictyostelia</taxon>
        <taxon>Dictyosteliales</taxon>
        <taxon>Dictyosteliaceae</taxon>
        <taxon>Polysphondylium</taxon>
    </lineage>
</organism>
<evidence type="ECO:0000313" key="2">
    <source>
        <dbReference type="EMBL" id="KAF2076941.1"/>
    </source>
</evidence>
<evidence type="ECO:0000256" key="1">
    <source>
        <dbReference type="ARBA" id="ARBA00022737"/>
    </source>
</evidence>
<accession>A0A8J4PZL4</accession>
<dbReference type="PANTHER" id="PTHR32134:SF180">
    <property type="entry name" value="FNIP REPEAT-CONTAINING PROTEIN"/>
    <property type="match status" value="1"/>
</dbReference>
<proteinExistence type="predicted"/>
<keyword evidence="3" id="KW-1185">Reference proteome</keyword>
<comment type="caution">
    <text evidence="2">The sequence shown here is derived from an EMBL/GenBank/DDBJ whole genome shotgun (WGS) entry which is preliminary data.</text>
</comment>
<evidence type="ECO:0000313" key="3">
    <source>
        <dbReference type="Proteomes" id="UP000695562"/>
    </source>
</evidence>
<dbReference type="Pfam" id="PF05725">
    <property type="entry name" value="FNIP"/>
    <property type="match status" value="2"/>
</dbReference>
<gene>
    <name evidence="2" type="ORF">CYY_001779</name>
</gene>
<dbReference type="Proteomes" id="UP000695562">
    <property type="component" value="Unassembled WGS sequence"/>
</dbReference>
<evidence type="ECO:0008006" key="4">
    <source>
        <dbReference type="Google" id="ProtNLM"/>
    </source>
</evidence>
<name>A0A8J4PZL4_9MYCE</name>